<dbReference type="InterPro" id="IPR037038">
    <property type="entry name" value="HepT-like_sf"/>
</dbReference>
<evidence type="ECO:0000256" key="4">
    <source>
        <dbReference type="ARBA" id="ARBA00022741"/>
    </source>
</evidence>
<proteinExistence type="inferred from homology"/>
<accession>A0ABY1NAA1</accession>
<keyword evidence="8" id="KW-1185">Reference proteome</keyword>
<dbReference type="Gene3D" id="1.20.120.580">
    <property type="entry name" value="bsu32300-like"/>
    <property type="match status" value="1"/>
</dbReference>
<dbReference type="RefSeq" id="WP_283399752.1">
    <property type="nucleotide sequence ID" value="NZ_FXUB01000001.1"/>
</dbReference>
<protein>
    <submittedName>
        <fullName evidence="7">Uncharacterized conserved protein, contains HEPN domain</fullName>
    </submittedName>
</protein>
<keyword evidence="1" id="KW-0597">Phosphoprotein</keyword>
<comment type="similarity">
    <text evidence="6">Belongs to the HepT RNase toxin family.</text>
</comment>
<evidence type="ECO:0000256" key="6">
    <source>
        <dbReference type="ARBA" id="ARBA00024207"/>
    </source>
</evidence>
<reference evidence="7 8" key="1">
    <citation type="submission" date="2017-05" db="EMBL/GenBank/DDBJ databases">
        <authorList>
            <person name="Varghese N."/>
            <person name="Submissions S."/>
        </authorList>
    </citation>
    <scope>NUCLEOTIDE SEQUENCE [LARGE SCALE GENOMIC DNA]</scope>
    <source>
        <strain evidence="7 8">DSM 15522</strain>
    </source>
</reference>
<evidence type="ECO:0000313" key="8">
    <source>
        <dbReference type="Proteomes" id="UP001157911"/>
    </source>
</evidence>
<evidence type="ECO:0000256" key="2">
    <source>
        <dbReference type="ARBA" id="ARBA00022649"/>
    </source>
</evidence>
<keyword evidence="2" id="KW-1277">Toxin-antitoxin system</keyword>
<dbReference type="InterPro" id="IPR008201">
    <property type="entry name" value="HepT-like"/>
</dbReference>
<dbReference type="Proteomes" id="UP001157911">
    <property type="component" value="Unassembled WGS sequence"/>
</dbReference>
<gene>
    <name evidence="7" type="ORF">SAMN06265339_0243</name>
</gene>
<dbReference type="PANTHER" id="PTHR34139:SF1">
    <property type="entry name" value="RNASE MJ1380-RELATED"/>
    <property type="match status" value="1"/>
</dbReference>
<dbReference type="PANTHER" id="PTHR34139">
    <property type="entry name" value="UPF0331 PROTEIN MJ0127"/>
    <property type="match status" value="1"/>
</dbReference>
<sequence>MSSKRFSSEKVRGYLERIVRDCLKVSKRIKGVDKKEFVESEKETMDEKRDAIAKRLENIGENVWKLLTQTNIFDKYPYEDWESIAGFRHICVHDYDVIDFDDVYDIAVNEIPRLLQNICRIYEEEYKSNAIEIVSKKYKLVLRKNNWGE</sequence>
<dbReference type="Pfam" id="PF01934">
    <property type="entry name" value="HepT-like"/>
    <property type="match status" value="1"/>
</dbReference>
<evidence type="ECO:0000256" key="1">
    <source>
        <dbReference type="ARBA" id="ARBA00022553"/>
    </source>
</evidence>
<evidence type="ECO:0000313" key="7">
    <source>
        <dbReference type="EMBL" id="SMP04621.1"/>
    </source>
</evidence>
<keyword evidence="4" id="KW-0547">Nucleotide-binding</keyword>
<keyword evidence="5" id="KW-0378">Hydrolase</keyword>
<comment type="caution">
    <text evidence="7">The sequence shown here is derived from an EMBL/GenBank/DDBJ whole genome shotgun (WGS) entry which is preliminary data.</text>
</comment>
<name>A0ABY1NAA1_9BACT</name>
<evidence type="ECO:0000256" key="3">
    <source>
        <dbReference type="ARBA" id="ARBA00022722"/>
    </source>
</evidence>
<keyword evidence="3" id="KW-0540">Nuclease</keyword>
<evidence type="ECO:0000256" key="5">
    <source>
        <dbReference type="ARBA" id="ARBA00022801"/>
    </source>
</evidence>
<organism evidence="7 8">
    <name type="scientific">Desulfurobacterium pacificum</name>
    <dbReference type="NCBI Taxonomy" id="240166"/>
    <lineage>
        <taxon>Bacteria</taxon>
        <taxon>Pseudomonadati</taxon>
        <taxon>Aquificota</taxon>
        <taxon>Aquificia</taxon>
        <taxon>Desulfurobacteriales</taxon>
        <taxon>Desulfurobacteriaceae</taxon>
        <taxon>Desulfurobacterium</taxon>
    </lineage>
</organism>
<dbReference type="EMBL" id="FXUB01000001">
    <property type="protein sequence ID" value="SMP04621.1"/>
    <property type="molecule type" value="Genomic_DNA"/>
</dbReference>
<dbReference type="InterPro" id="IPR051813">
    <property type="entry name" value="HepT_RNase_toxin"/>
</dbReference>